<dbReference type="InterPro" id="IPR011006">
    <property type="entry name" value="CheY-like_superfamily"/>
</dbReference>
<sequence length="486" mass="57632">MYVLSIFDRDQQEMLGIKWLISKYAFPISEIQTDTQLAAVLEILENNAPHILCLELDMIPEDKWELIYTYLSVYRGKVIAMTAEATFERATQAMSMKAIDLWVKPISPTRIKQGLQQAIHQLGEINRNEPFEKNIQEINYHSLFRDDYTSFLYPVYLLKPEYKADLDLLQVFIEQFDFYDQPLLFSRSDGIVLVFRKDFPKAYEQAQRLLSEWEQTNGKPLSIVVHEASNDKSLHQIYLQALQTMELTFFRGYRQVLSTNTMRNWVDMDPFLTMEEQRNWIHMLEAADREGIKTWMYQDFFTITMPYPEPGLLRTRLTSILAQVRRFMKQKGITQCEDAYQSIFHRVLYEPVLYRIVQDFILFINDLFQVIEKNTVKFDVIETAIRYMEENYAEPELSLIEVAEYVGRSPSYFSHLLSKRLQQSFRQLLLQIRMDKAKEILNTTDYPIQQVAEEVGFKQANYFSRVFKETTNMTPREWRQGNKMKG</sequence>
<proteinExistence type="predicted"/>
<dbReference type="AlphaFoldDB" id="A0AB39HRY1"/>
<feature type="domain" description="HTH araC/xylS-type" evidence="5">
    <location>
        <begin position="382"/>
        <end position="481"/>
    </location>
</feature>
<dbReference type="PROSITE" id="PS00041">
    <property type="entry name" value="HTH_ARAC_FAMILY_1"/>
    <property type="match status" value="1"/>
</dbReference>
<evidence type="ECO:0000259" key="5">
    <source>
        <dbReference type="PROSITE" id="PS01124"/>
    </source>
</evidence>
<dbReference type="InterPro" id="IPR020449">
    <property type="entry name" value="Tscrpt_reg_AraC-type_HTH"/>
</dbReference>
<dbReference type="EMBL" id="CP162599">
    <property type="protein sequence ID" value="XDK32533.1"/>
    <property type="molecule type" value="Genomic_DNA"/>
</dbReference>
<protein>
    <submittedName>
        <fullName evidence="7">Helix-turn-helix domain-containing protein</fullName>
    </submittedName>
</protein>
<dbReference type="PROSITE" id="PS50110">
    <property type="entry name" value="RESPONSE_REGULATORY"/>
    <property type="match status" value="1"/>
</dbReference>
<dbReference type="SMART" id="SM00342">
    <property type="entry name" value="HTH_ARAC"/>
    <property type="match status" value="1"/>
</dbReference>
<dbReference type="Gene3D" id="1.10.10.60">
    <property type="entry name" value="Homeodomain-like"/>
    <property type="match status" value="2"/>
</dbReference>
<evidence type="ECO:0000256" key="3">
    <source>
        <dbReference type="ARBA" id="ARBA00023163"/>
    </source>
</evidence>
<dbReference type="GO" id="GO:0043565">
    <property type="term" value="F:sequence-specific DNA binding"/>
    <property type="evidence" value="ECO:0007669"/>
    <property type="project" value="InterPro"/>
</dbReference>
<dbReference type="RefSeq" id="WP_368653221.1">
    <property type="nucleotide sequence ID" value="NZ_CP162599.1"/>
</dbReference>
<dbReference type="PANTHER" id="PTHR43280">
    <property type="entry name" value="ARAC-FAMILY TRANSCRIPTIONAL REGULATOR"/>
    <property type="match status" value="1"/>
</dbReference>
<dbReference type="InterPro" id="IPR009057">
    <property type="entry name" value="Homeodomain-like_sf"/>
</dbReference>
<dbReference type="GO" id="GO:0000160">
    <property type="term" value="P:phosphorelay signal transduction system"/>
    <property type="evidence" value="ECO:0007669"/>
    <property type="project" value="InterPro"/>
</dbReference>
<feature type="domain" description="Response regulatory" evidence="6">
    <location>
        <begin position="3"/>
        <end position="119"/>
    </location>
</feature>
<evidence type="ECO:0000256" key="1">
    <source>
        <dbReference type="ARBA" id="ARBA00023015"/>
    </source>
</evidence>
<dbReference type="InterPro" id="IPR018062">
    <property type="entry name" value="HTH_AraC-typ_CS"/>
</dbReference>
<evidence type="ECO:0000256" key="4">
    <source>
        <dbReference type="PROSITE-ProRule" id="PRU00169"/>
    </source>
</evidence>
<name>A0AB39HRY1_9BACI</name>
<evidence type="ECO:0000256" key="2">
    <source>
        <dbReference type="ARBA" id="ARBA00023125"/>
    </source>
</evidence>
<dbReference type="InterPro" id="IPR018060">
    <property type="entry name" value="HTH_AraC"/>
</dbReference>
<evidence type="ECO:0000313" key="7">
    <source>
        <dbReference type="EMBL" id="XDK32533.1"/>
    </source>
</evidence>
<dbReference type="PROSITE" id="PS01124">
    <property type="entry name" value="HTH_ARAC_FAMILY_2"/>
    <property type="match status" value="1"/>
</dbReference>
<keyword evidence="3" id="KW-0804">Transcription</keyword>
<gene>
    <name evidence="7" type="ORF">AB4Y30_16230</name>
</gene>
<dbReference type="GO" id="GO:0003700">
    <property type="term" value="F:DNA-binding transcription factor activity"/>
    <property type="evidence" value="ECO:0007669"/>
    <property type="project" value="InterPro"/>
</dbReference>
<keyword evidence="1" id="KW-0805">Transcription regulation</keyword>
<accession>A0AB39HRY1</accession>
<dbReference type="Gene3D" id="3.40.50.2300">
    <property type="match status" value="1"/>
</dbReference>
<reference evidence="7" key="1">
    <citation type="submission" date="2024-07" db="EMBL/GenBank/DDBJ databases">
        <title>Halotolerant mesophilic bacterium Ornithinibacillus sp. 4-3, sp. nov., isolated from soil.</title>
        <authorList>
            <person name="Sidarenka A.V."/>
            <person name="Guliayeva D.E."/>
            <person name="Leanovich S.I."/>
            <person name="Hileuskaya K.S."/>
            <person name="Akhremchuk A.E."/>
            <person name="Sikolenko M.A."/>
            <person name="Valentovich L.N."/>
        </authorList>
    </citation>
    <scope>NUCLEOTIDE SEQUENCE</scope>
    <source>
        <strain evidence="7">4-3</strain>
    </source>
</reference>
<evidence type="ECO:0000259" key="6">
    <source>
        <dbReference type="PROSITE" id="PS50110"/>
    </source>
</evidence>
<dbReference type="Pfam" id="PF12833">
    <property type="entry name" value="HTH_18"/>
    <property type="match status" value="1"/>
</dbReference>
<dbReference type="PANTHER" id="PTHR43280:SF10">
    <property type="entry name" value="REGULATORY PROTEIN POCR"/>
    <property type="match status" value="1"/>
</dbReference>
<dbReference type="InterPro" id="IPR001789">
    <property type="entry name" value="Sig_transdc_resp-reg_receiver"/>
</dbReference>
<keyword evidence="2" id="KW-0238">DNA-binding</keyword>
<dbReference type="SUPFAM" id="SSF52172">
    <property type="entry name" value="CheY-like"/>
    <property type="match status" value="1"/>
</dbReference>
<comment type="caution">
    <text evidence="4">Lacks conserved residue(s) required for the propagation of feature annotation.</text>
</comment>
<dbReference type="SUPFAM" id="SSF46689">
    <property type="entry name" value="Homeodomain-like"/>
    <property type="match status" value="1"/>
</dbReference>
<organism evidence="7">
    <name type="scientific">Ornithinibacillus sp. 4-3</name>
    <dbReference type="NCBI Taxonomy" id="3231488"/>
    <lineage>
        <taxon>Bacteria</taxon>
        <taxon>Bacillati</taxon>
        <taxon>Bacillota</taxon>
        <taxon>Bacilli</taxon>
        <taxon>Bacillales</taxon>
        <taxon>Bacillaceae</taxon>
        <taxon>Ornithinibacillus</taxon>
    </lineage>
</organism>
<dbReference type="PRINTS" id="PR00032">
    <property type="entry name" value="HTHARAC"/>
</dbReference>